<sequence>MAKKSIIEREKKRNFLSNKYYLLRQSLKEKIKISNTFEEKFSLYFQIQSLPKNSAVVRLHNRCLITGRPKGFYRFFGLSRHVIREMAYLGNFPGLVKSSW</sequence>
<dbReference type="GO" id="GO:0009507">
    <property type="term" value="C:chloroplast"/>
    <property type="evidence" value="ECO:0007669"/>
    <property type="project" value="UniProtKB-SubCell"/>
</dbReference>
<evidence type="ECO:0000256" key="3">
    <source>
        <dbReference type="ARBA" id="ARBA00023274"/>
    </source>
</evidence>
<keyword evidence="3 5" id="KW-0687">Ribonucleoprotein</keyword>
<dbReference type="HAMAP" id="MF_00537">
    <property type="entry name" value="Ribosomal_uS14_1"/>
    <property type="match status" value="1"/>
</dbReference>
<keyword evidence="5" id="KW-0694">RNA-binding</keyword>
<dbReference type="InterPro" id="IPR023036">
    <property type="entry name" value="Ribosomal_uS14_bac/plastid"/>
</dbReference>
<comment type="function">
    <text evidence="5">Binds 16S rRNA, required for the assembly of 30S particles.</text>
</comment>
<keyword evidence="6" id="KW-0150">Chloroplast</keyword>
<reference evidence="6" key="1">
    <citation type="journal article" date="2018" name="Sci. Rep.">
        <title>Dynamic evolution of inverted repeats in Euglenophyta plastid genomes.</title>
        <authorList>
            <person name="Karnkowska A."/>
            <person name="Bennett M.S."/>
            <person name="Triemer R.E."/>
        </authorList>
    </citation>
    <scope>NUCLEOTIDE SEQUENCE</scope>
</reference>
<accession>A0A3G3LLV3</accession>
<evidence type="ECO:0000313" key="6">
    <source>
        <dbReference type="EMBL" id="AYQ93692.1"/>
    </source>
</evidence>
<dbReference type="GO" id="GO:0015935">
    <property type="term" value="C:small ribosomal subunit"/>
    <property type="evidence" value="ECO:0007669"/>
    <property type="project" value="TreeGrafter"/>
</dbReference>
<keyword evidence="2 5" id="KW-0689">Ribosomal protein</keyword>
<name>A0A3G3LLV3_9EUGL</name>
<dbReference type="GO" id="GO:0019843">
    <property type="term" value="F:rRNA binding"/>
    <property type="evidence" value="ECO:0007669"/>
    <property type="project" value="UniProtKB-UniRule"/>
</dbReference>
<proteinExistence type="inferred from homology"/>
<dbReference type="EMBL" id="MH898673">
    <property type="protein sequence ID" value="AYQ93692.1"/>
    <property type="molecule type" value="Genomic_DNA"/>
</dbReference>
<comment type="similarity">
    <text evidence="1 5">Belongs to the universal ribosomal protein uS14 family.</text>
</comment>
<gene>
    <name evidence="5" type="primary">rps14</name>
</gene>
<evidence type="ECO:0000256" key="2">
    <source>
        <dbReference type="ARBA" id="ARBA00022980"/>
    </source>
</evidence>
<comment type="subunit">
    <text evidence="5">Part of the 30S ribosomal subunit.</text>
</comment>
<keyword evidence="6" id="KW-0934">Plastid</keyword>
<dbReference type="Pfam" id="PF00253">
    <property type="entry name" value="Ribosomal_S14"/>
    <property type="match status" value="1"/>
</dbReference>
<protein>
    <recommendedName>
        <fullName evidence="4 5">Small ribosomal subunit protein uS14c</fullName>
    </recommendedName>
</protein>
<evidence type="ECO:0000256" key="1">
    <source>
        <dbReference type="ARBA" id="ARBA00009083"/>
    </source>
</evidence>
<geneLocation type="chloroplast" evidence="6"/>
<dbReference type="GO" id="GO:0006412">
    <property type="term" value="P:translation"/>
    <property type="evidence" value="ECO:0007669"/>
    <property type="project" value="UniProtKB-UniRule"/>
</dbReference>
<organism evidence="6">
    <name type="scientific">Phacus pleuronectes</name>
    <dbReference type="NCBI Taxonomy" id="102908"/>
    <lineage>
        <taxon>Eukaryota</taxon>
        <taxon>Discoba</taxon>
        <taxon>Euglenozoa</taxon>
        <taxon>Euglenida</taxon>
        <taxon>Spirocuta</taxon>
        <taxon>Euglenophyceae</taxon>
        <taxon>Euglenales</taxon>
        <taxon>Phacaceae</taxon>
        <taxon>Phacus</taxon>
    </lineage>
</organism>
<dbReference type="PANTHER" id="PTHR19836:SF19">
    <property type="entry name" value="SMALL RIBOSOMAL SUBUNIT PROTEIN US14M"/>
    <property type="match status" value="1"/>
</dbReference>
<dbReference type="FunFam" id="1.10.287.1480:FF:000001">
    <property type="entry name" value="30S ribosomal protein S14"/>
    <property type="match status" value="1"/>
</dbReference>
<dbReference type="GO" id="GO:0003735">
    <property type="term" value="F:structural constituent of ribosome"/>
    <property type="evidence" value="ECO:0007669"/>
    <property type="project" value="InterPro"/>
</dbReference>
<dbReference type="InterPro" id="IPR001209">
    <property type="entry name" value="Ribosomal_uS14"/>
</dbReference>
<dbReference type="NCBIfam" id="NF006477">
    <property type="entry name" value="PRK08881.1"/>
    <property type="match status" value="1"/>
</dbReference>
<comment type="subcellular location">
    <subcellularLocation>
        <location evidence="5">Plastid</location>
        <location evidence="5">Chloroplast</location>
    </subcellularLocation>
</comment>
<keyword evidence="5" id="KW-0699">rRNA-binding</keyword>
<dbReference type="InterPro" id="IPR018271">
    <property type="entry name" value="Ribosomal_uS14_CS"/>
</dbReference>
<evidence type="ECO:0000256" key="5">
    <source>
        <dbReference type="HAMAP-Rule" id="MF_00537"/>
    </source>
</evidence>
<dbReference type="SUPFAM" id="SSF57716">
    <property type="entry name" value="Glucocorticoid receptor-like (DNA-binding domain)"/>
    <property type="match status" value="1"/>
</dbReference>
<evidence type="ECO:0000256" key="4">
    <source>
        <dbReference type="ARBA" id="ARBA00035247"/>
    </source>
</evidence>
<dbReference type="PANTHER" id="PTHR19836">
    <property type="entry name" value="30S RIBOSOMAL PROTEIN S14"/>
    <property type="match status" value="1"/>
</dbReference>
<dbReference type="AlphaFoldDB" id="A0A3G3LLV3"/>
<dbReference type="PROSITE" id="PS00527">
    <property type="entry name" value="RIBOSOMAL_S14"/>
    <property type="match status" value="1"/>
</dbReference>
<dbReference type="Gene3D" id="1.10.287.1480">
    <property type="match status" value="1"/>
</dbReference>